<proteinExistence type="predicted"/>
<reference evidence="2 3" key="1">
    <citation type="submission" date="2013-11" db="EMBL/GenBank/DDBJ databases">
        <title>The Damaraland mole rat (Fukomys damarensis) genome and evolution of African mole rats.</title>
        <authorList>
            <person name="Gladyshev V.N."/>
            <person name="Fang X."/>
        </authorList>
    </citation>
    <scope>NUCLEOTIDE SEQUENCE [LARGE SCALE GENOMIC DNA]</scope>
    <source>
        <tissue evidence="2">Liver</tissue>
    </source>
</reference>
<feature type="chain" id="PRO_5001872440" description="Secreted protein" evidence="1">
    <location>
        <begin position="22"/>
        <end position="100"/>
    </location>
</feature>
<sequence>MAGVQKVSTVTWVLFSQLALGLREATVSRMVCPQRPLIVEGVVADLLHVIPAGDDAEPDGVFQGQDASLALAFISHIVVLAHAQHDVLGTPRLEGAKLPL</sequence>
<feature type="signal peptide" evidence="1">
    <location>
        <begin position="1"/>
        <end position="21"/>
    </location>
</feature>
<dbReference type="AlphaFoldDB" id="A0A091E0Y6"/>
<accession>A0A091E0Y6</accession>
<keyword evidence="1" id="KW-0732">Signal</keyword>
<evidence type="ECO:0008006" key="4">
    <source>
        <dbReference type="Google" id="ProtNLM"/>
    </source>
</evidence>
<name>A0A091E0Y6_FUKDA</name>
<evidence type="ECO:0000313" key="2">
    <source>
        <dbReference type="EMBL" id="KFO28696.1"/>
    </source>
</evidence>
<dbReference type="EMBL" id="KN122689">
    <property type="protein sequence ID" value="KFO28696.1"/>
    <property type="molecule type" value="Genomic_DNA"/>
</dbReference>
<gene>
    <name evidence="2" type="ORF">H920_09916</name>
</gene>
<dbReference type="Proteomes" id="UP000028990">
    <property type="component" value="Unassembled WGS sequence"/>
</dbReference>
<keyword evidence="3" id="KW-1185">Reference proteome</keyword>
<organism evidence="2 3">
    <name type="scientific">Fukomys damarensis</name>
    <name type="common">Damaraland mole rat</name>
    <name type="synonym">Cryptomys damarensis</name>
    <dbReference type="NCBI Taxonomy" id="885580"/>
    <lineage>
        <taxon>Eukaryota</taxon>
        <taxon>Metazoa</taxon>
        <taxon>Chordata</taxon>
        <taxon>Craniata</taxon>
        <taxon>Vertebrata</taxon>
        <taxon>Euteleostomi</taxon>
        <taxon>Mammalia</taxon>
        <taxon>Eutheria</taxon>
        <taxon>Euarchontoglires</taxon>
        <taxon>Glires</taxon>
        <taxon>Rodentia</taxon>
        <taxon>Hystricomorpha</taxon>
        <taxon>Bathyergidae</taxon>
        <taxon>Fukomys</taxon>
    </lineage>
</organism>
<evidence type="ECO:0000256" key="1">
    <source>
        <dbReference type="SAM" id="SignalP"/>
    </source>
</evidence>
<evidence type="ECO:0000313" key="3">
    <source>
        <dbReference type="Proteomes" id="UP000028990"/>
    </source>
</evidence>
<protein>
    <recommendedName>
        <fullName evidence="4">Secreted protein</fullName>
    </recommendedName>
</protein>